<dbReference type="InterPro" id="IPR041527">
    <property type="entry name" value="YhcG_N"/>
</dbReference>
<comment type="caution">
    <text evidence="3">The sequence shown here is derived from an EMBL/GenBank/DDBJ whole genome shotgun (WGS) entry which is preliminary data.</text>
</comment>
<sequence>MELAKNDLFSIVKEIIIQSRLKVYRAANSELLESYWQIGKLIIEDEQQGKARADYSKSTLKNISQQLTLELGKDLMKVI</sequence>
<evidence type="ECO:0000313" key="3">
    <source>
        <dbReference type="EMBL" id="TCO20758.1"/>
    </source>
</evidence>
<evidence type="ECO:0000313" key="4">
    <source>
        <dbReference type="Proteomes" id="UP000295684"/>
    </source>
</evidence>
<keyword evidence="5" id="KW-1185">Reference proteome</keyword>
<organism evidence="3 4">
    <name type="scientific">Pedobacter psychrotolerans</name>
    <dbReference type="NCBI Taxonomy" id="1843235"/>
    <lineage>
        <taxon>Bacteria</taxon>
        <taxon>Pseudomonadati</taxon>
        <taxon>Bacteroidota</taxon>
        <taxon>Sphingobacteriia</taxon>
        <taxon>Sphingobacteriales</taxon>
        <taxon>Sphingobacteriaceae</taxon>
        <taxon>Pedobacter</taxon>
    </lineage>
</organism>
<dbReference type="AlphaFoldDB" id="A0A4R2H6R2"/>
<protein>
    <submittedName>
        <fullName evidence="3">Uncharacterized protein DUF1016</fullName>
    </submittedName>
</protein>
<dbReference type="Proteomes" id="UP000295684">
    <property type="component" value="Unassembled WGS sequence"/>
</dbReference>
<evidence type="ECO:0000259" key="1">
    <source>
        <dbReference type="Pfam" id="PF17761"/>
    </source>
</evidence>
<proteinExistence type="predicted"/>
<reference evidence="2" key="4">
    <citation type="submission" date="2024-05" db="EMBL/GenBank/DDBJ databases">
        <authorList>
            <person name="Sun Q."/>
            <person name="Zhou Y."/>
        </authorList>
    </citation>
    <scope>NUCLEOTIDE SEQUENCE</scope>
    <source>
        <strain evidence="2">CGMCC 1.15644</strain>
    </source>
</reference>
<dbReference type="PANTHER" id="PTHR30547">
    <property type="entry name" value="UNCHARACTERIZED PROTEIN YHCG-RELATED"/>
    <property type="match status" value="1"/>
</dbReference>
<evidence type="ECO:0000313" key="5">
    <source>
        <dbReference type="Proteomes" id="UP000622648"/>
    </source>
</evidence>
<dbReference type="RefSeq" id="WP_208864576.1">
    <property type="nucleotide sequence ID" value="NZ_BMJO01000007.1"/>
</dbReference>
<dbReference type="InterPro" id="IPR053148">
    <property type="entry name" value="PD-DEXK-like_domain"/>
</dbReference>
<dbReference type="EMBL" id="SLWO01000008">
    <property type="protein sequence ID" value="TCO20758.1"/>
    <property type="molecule type" value="Genomic_DNA"/>
</dbReference>
<evidence type="ECO:0000313" key="2">
    <source>
        <dbReference type="EMBL" id="GGE67858.1"/>
    </source>
</evidence>
<accession>A0A4R2H6R2</accession>
<dbReference type="Pfam" id="PF17761">
    <property type="entry name" value="DUF1016_N"/>
    <property type="match status" value="1"/>
</dbReference>
<gene>
    <name evidence="3" type="ORF">EV200_108199</name>
    <name evidence="2" type="ORF">GCM10011413_38160</name>
</gene>
<dbReference type="PANTHER" id="PTHR30547:SF5">
    <property type="entry name" value="NUCLEASE YHCG-RELATED"/>
    <property type="match status" value="1"/>
</dbReference>
<reference evidence="3 4" key="3">
    <citation type="submission" date="2019-03" db="EMBL/GenBank/DDBJ databases">
        <title>Genomic Encyclopedia of Type Strains, Phase IV (KMG-IV): sequencing the most valuable type-strain genomes for metagenomic binning, comparative biology and taxonomic classification.</title>
        <authorList>
            <person name="Goeker M."/>
        </authorList>
    </citation>
    <scope>NUCLEOTIDE SEQUENCE [LARGE SCALE GENOMIC DNA]</scope>
    <source>
        <strain evidence="3 4">DSM 103236</strain>
    </source>
</reference>
<reference evidence="5" key="2">
    <citation type="journal article" date="2019" name="Int. J. Syst. Evol. Microbiol.">
        <title>The Global Catalogue of Microorganisms (GCM) 10K type strain sequencing project: providing services to taxonomists for standard genome sequencing and annotation.</title>
        <authorList>
            <consortium name="The Broad Institute Genomics Platform"/>
            <consortium name="The Broad Institute Genome Sequencing Center for Infectious Disease"/>
            <person name="Wu L."/>
            <person name="Ma J."/>
        </authorList>
    </citation>
    <scope>NUCLEOTIDE SEQUENCE [LARGE SCALE GENOMIC DNA]</scope>
    <source>
        <strain evidence="5">CGMCC 1.15644</strain>
    </source>
</reference>
<dbReference type="EMBL" id="BMJO01000007">
    <property type="protein sequence ID" value="GGE67858.1"/>
    <property type="molecule type" value="Genomic_DNA"/>
</dbReference>
<name>A0A4R2H6R2_9SPHI</name>
<dbReference type="Proteomes" id="UP000622648">
    <property type="component" value="Unassembled WGS sequence"/>
</dbReference>
<reference evidence="2" key="1">
    <citation type="journal article" date="2014" name="Int. J. Syst. Evol. Microbiol.">
        <title>Complete genome of a new Firmicutes species belonging to the dominant human colonic microbiota ('Ruminococcus bicirculans') reveals two chromosomes and a selective capacity to utilize plant glucans.</title>
        <authorList>
            <consortium name="NISC Comparative Sequencing Program"/>
            <person name="Wegmann U."/>
            <person name="Louis P."/>
            <person name="Goesmann A."/>
            <person name="Henrissat B."/>
            <person name="Duncan S.H."/>
            <person name="Flint H.J."/>
        </authorList>
    </citation>
    <scope>NUCLEOTIDE SEQUENCE</scope>
    <source>
        <strain evidence="2">CGMCC 1.15644</strain>
    </source>
</reference>
<feature type="domain" description="YhcG N-terminal" evidence="1">
    <location>
        <begin position="12"/>
        <end position="73"/>
    </location>
</feature>